<name>A0A8J5SS27_ZIZPA</name>
<comment type="caution">
    <text evidence="1">The sequence shown here is derived from an EMBL/GenBank/DDBJ whole genome shotgun (WGS) entry which is preliminary data.</text>
</comment>
<reference evidence="1" key="1">
    <citation type="journal article" date="2021" name="bioRxiv">
        <title>Whole Genome Assembly and Annotation of Northern Wild Rice, Zizania palustris L., Supports a Whole Genome Duplication in the Zizania Genus.</title>
        <authorList>
            <person name="Haas M."/>
            <person name="Kono T."/>
            <person name="Macchietto M."/>
            <person name="Millas R."/>
            <person name="McGilp L."/>
            <person name="Shao M."/>
            <person name="Duquette J."/>
            <person name="Hirsch C.N."/>
            <person name="Kimball J."/>
        </authorList>
    </citation>
    <scope>NUCLEOTIDE SEQUENCE</scope>
    <source>
        <tissue evidence="1">Fresh leaf tissue</tissue>
    </source>
</reference>
<dbReference type="EMBL" id="JAAALK010000283">
    <property type="protein sequence ID" value="KAG8070252.1"/>
    <property type="molecule type" value="Genomic_DNA"/>
</dbReference>
<gene>
    <name evidence="1" type="ORF">GUJ93_ZPchr0006g45904</name>
</gene>
<proteinExistence type="predicted"/>
<accession>A0A8J5SS27</accession>
<evidence type="ECO:0000313" key="1">
    <source>
        <dbReference type="EMBL" id="KAG8070252.1"/>
    </source>
</evidence>
<evidence type="ECO:0000313" key="2">
    <source>
        <dbReference type="Proteomes" id="UP000729402"/>
    </source>
</evidence>
<protein>
    <submittedName>
        <fullName evidence="1">Uncharacterized protein</fullName>
    </submittedName>
</protein>
<dbReference type="Proteomes" id="UP000729402">
    <property type="component" value="Unassembled WGS sequence"/>
</dbReference>
<organism evidence="1 2">
    <name type="scientific">Zizania palustris</name>
    <name type="common">Northern wild rice</name>
    <dbReference type="NCBI Taxonomy" id="103762"/>
    <lineage>
        <taxon>Eukaryota</taxon>
        <taxon>Viridiplantae</taxon>
        <taxon>Streptophyta</taxon>
        <taxon>Embryophyta</taxon>
        <taxon>Tracheophyta</taxon>
        <taxon>Spermatophyta</taxon>
        <taxon>Magnoliopsida</taxon>
        <taxon>Liliopsida</taxon>
        <taxon>Poales</taxon>
        <taxon>Poaceae</taxon>
        <taxon>BOP clade</taxon>
        <taxon>Oryzoideae</taxon>
        <taxon>Oryzeae</taxon>
        <taxon>Zizaniinae</taxon>
        <taxon>Zizania</taxon>
    </lineage>
</organism>
<dbReference type="AlphaFoldDB" id="A0A8J5SS27"/>
<keyword evidence="2" id="KW-1185">Reference proteome</keyword>
<sequence length="178" mass="19284">MPPPPVLRLLCSVDGRFGWPSCCRHASAVLPPYLRRTAHRWMVFVLASGNLLWRRGHRRGAGLPQGCVGGGAGGRCGGGVPSVLRAVETHHRDREARGVFSTWDLFTAMVGYRSAFLPRLHHACVPSRCYKFSLSSRSAKVDWLFVLLPLPKGVSSTSSSIFALGCSSAPLAIVVHPP</sequence>
<reference evidence="1" key="2">
    <citation type="submission" date="2021-02" db="EMBL/GenBank/DDBJ databases">
        <authorList>
            <person name="Kimball J.A."/>
            <person name="Haas M.W."/>
            <person name="Macchietto M."/>
            <person name="Kono T."/>
            <person name="Duquette J."/>
            <person name="Shao M."/>
        </authorList>
    </citation>
    <scope>NUCLEOTIDE SEQUENCE</scope>
    <source>
        <tissue evidence="1">Fresh leaf tissue</tissue>
    </source>
</reference>